<sequence length="113" mass="13316">MRTVTPFLFVGFFIPFLELPLARSSVHDLIYKSQRVLLEESFGWEIQQNSAANRIYFDEDDEHVGTFDEGALFQLQLITFPQIMGGIDYDDDVKQKIRWQYKLPFVFLDAFKL</sequence>
<keyword evidence="3" id="KW-1185">Reference proteome</keyword>
<feature type="chain" id="PRO_5032598435" evidence="1">
    <location>
        <begin position="25"/>
        <end position="113"/>
    </location>
</feature>
<organism evidence="2 3">
    <name type="scientific">Phtheirospermum japonicum</name>
    <dbReference type="NCBI Taxonomy" id="374723"/>
    <lineage>
        <taxon>Eukaryota</taxon>
        <taxon>Viridiplantae</taxon>
        <taxon>Streptophyta</taxon>
        <taxon>Embryophyta</taxon>
        <taxon>Tracheophyta</taxon>
        <taxon>Spermatophyta</taxon>
        <taxon>Magnoliopsida</taxon>
        <taxon>eudicotyledons</taxon>
        <taxon>Gunneridae</taxon>
        <taxon>Pentapetalae</taxon>
        <taxon>asterids</taxon>
        <taxon>lamiids</taxon>
        <taxon>Lamiales</taxon>
        <taxon>Orobanchaceae</taxon>
        <taxon>Orobanchaceae incertae sedis</taxon>
        <taxon>Phtheirospermum</taxon>
    </lineage>
</organism>
<dbReference type="EMBL" id="BMAC01000964">
    <property type="protein sequence ID" value="GFQ04655.1"/>
    <property type="molecule type" value="Genomic_DNA"/>
</dbReference>
<gene>
    <name evidence="2" type="ORF">PHJA_002609500</name>
</gene>
<protein>
    <submittedName>
        <fullName evidence="2">Uncharacterized protein</fullName>
    </submittedName>
</protein>
<evidence type="ECO:0000256" key="1">
    <source>
        <dbReference type="SAM" id="SignalP"/>
    </source>
</evidence>
<evidence type="ECO:0000313" key="3">
    <source>
        <dbReference type="Proteomes" id="UP000653305"/>
    </source>
</evidence>
<feature type="signal peptide" evidence="1">
    <location>
        <begin position="1"/>
        <end position="24"/>
    </location>
</feature>
<keyword evidence="1" id="KW-0732">Signal</keyword>
<dbReference type="Proteomes" id="UP000653305">
    <property type="component" value="Unassembled WGS sequence"/>
</dbReference>
<name>A0A830D809_9LAMI</name>
<reference evidence="2" key="1">
    <citation type="submission" date="2020-07" db="EMBL/GenBank/DDBJ databases">
        <title>Ethylene signaling mediates host invasion by parasitic plants.</title>
        <authorList>
            <person name="Yoshida S."/>
        </authorList>
    </citation>
    <scope>NUCLEOTIDE SEQUENCE</scope>
    <source>
        <strain evidence="2">Okayama</strain>
    </source>
</reference>
<dbReference type="OrthoDB" id="913865at2759"/>
<accession>A0A830D809</accession>
<comment type="caution">
    <text evidence="2">The sequence shown here is derived from an EMBL/GenBank/DDBJ whole genome shotgun (WGS) entry which is preliminary data.</text>
</comment>
<evidence type="ECO:0000313" key="2">
    <source>
        <dbReference type="EMBL" id="GFQ04655.1"/>
    </source>
</evidence>
<proteinExistence type="predicted"/>
<dbReference type="AlphaFoldDB" id="A0A830D809"/>